<dbReference type="AlphaFoldDB" id="A0A1S8L256"/>
<organism evidence="2 3">
    <name type="scientific">Clostridium felsineum</name>
    <dbReference type="NCBI Taxonomy" id="36839"/>
    <lineage>
        <taxon>Bacteria</taxon>
        <taxon>Bacillati</taxon>
        <taxon>Bacillota</taxon>
        <taxon>Clostridia</taxon>
        <taxon>Eubacteriales</taxon>
        <taxon>Clostridiaceae</taxon>
        <taxon>Clostridium</taxon>
    </lineage>
</organism>
<sequence length="287" mass="30471">MVSYTYDSFGKLIAIDGSLKDTVGQINPYRYKSYRYDSETGLYYLQSRYYNPEWGRFINADSITANQGELLSGNMFAYCENNPVNKADVDGNIGIIMDGDQTVFIVPAGIGGVSKFSAYEAPKKPASKQSSSKRSSGRSKSNSVRFVDSYRGGKIITGVGAAADSGVGVGISKGVAKLTKPIDYLFSTPTIAKVGGGISKVGAFNFFITGYYTYQDATHGSLRDRVVNGALDVIGAAVGIVIMGATAEIWAPGLAGIAAATIVSIIVSEGISLGEDGLKYINKKMEE</sequence>
<evidence type="ECO:0000313" key="2">
    <source>
        <dbReference type="EMBL" id="URZ10340.1"/>
    </source>
</evidence>
<reference evidence="2 3" key="1">
    <citation type="submission" date="2022-04" db="EMBL/GenBank/DDBJ databases">
        <title>Genome sequence of C. roseum typestrain.</title>
        <authorList>
            <person name="Poehlein A."/>
            <person name="Schoch T."/>
            <person name="Duerre P."/>
            <person name="Daniel R."/>
        </authorList>
    </citation>
    <scope>NUCLEOTIDE SEQUENCE [LARGE SCALE GENOMIC DNA]</scope>
    <source>
        <strain evidence="2 3">DSM 7320</strain>
    </source>
</reference>
<dbReference type="Proteomes" id="UP000190951">
    <property type="component" value="Chromosome"/>
</dbReference>
<dbReference type="Gene3D" id="2.180.10.10">
    <property type="entry name" value="RHS repeat-associated core"/>
    <property type="match status" value="1"/>
</dbReference>
<dbReference type="NCBIfam" id="TIGR03696">
    <property type="entry name" value="Rhs_assc_core"/>
    <property type="match status" value="1"/>
</dbReference>
<dbReference type="KEGG" id="crw:CROST_010480"/>
<evidence type="ECO:0000256" key="1">
    <source>
        <dbReference type="SAM" id="MobiDB-lite"/>
    </source>
</evidence>
<dbReference type="InterPro" id="IPR050708">
    <property type="entry name" value="T6SS_VgrG/RHS"/>
</dbReference>
<dbReference type="InterPro" id="IPR022385">
    <property type="entry name" value="Rhs_assc_core"/>
</dbReference>
<dbReference type="RefSeq" id="WP_242953982.1">
    <property type="nucleotide sequence ID" value="NZ_CP096983.1"/>
</dbReference>
<dbReference type="STRING" id="84029.CROST_30640"/>
<evidence type="ECO:0000313" key="3">
    <source>
        <dbReference type="Proteomes" id="UP000190951"/>
    </source>
</evidence>
<keyword evidence="3" id="KW-1185">Reference proteome</keyword>
<protein>
    <submittedName>
        <fullName evidence="2">Uncharacterized protein</fullName>
    </submittedName>
</protein>
<feature type="compositionally biased region" description="Low complexity" evidence="1">
    <location>
        <begin position="127"/>
        <end position="143"/>
    </location>
</feature>
<dbReference type="PANTHER" id="PTHR32305:SF15">
    <property type="entry name" value="PROTEIN RHSA-RELATED"/>
    <property type="match status" value="1"/>
</dbReference>
<name>A0A1S8L256_9CLOT</name>
<proteinExistence type="predicted"/>
<dbReference type="EMBL" id="CP096983">
    <property type="protein sequence ID" value="URZ10340.1"/>
    <property type="molecule type" value="Genomic_DNA"/>
</dbReference>
<feature type="region of interest" description="Disordered" evidence="1">
    <location>
        <begin position="124"/>
        <end position="143"/>
    </location>
</feature>
<accession>A0A1S8L256</accession>
<dbReference type="PANTHER" id="PTHR32305">
    <property type="match status" value="1"/>
</dbReference>
<gene>
    <name evidence="2" type="ORF">CROST_010480</name>
</gene>